<dbReference type="InterPro" id="IPR017441">
    <property type="entry name" value="Protein_kinase_ATP_BS"/>
</dbReference>
<name>A0A165GMD1_9APHY</name>
<evidence type="ECO:0000256" key="2">
    <source>
        <dbReference type="SAM" id="MobiDB-lite"/>
    </source>
</evidence>
<dbReference type="AlphaFoldDB" id="A0A165GMD1"/>
<gene>
    <name evidence="3" type="ORF">LAESUDRAFT_673341</name>
</gene>
<evidence type="ECO:0008006" key="5">
    <source>
        <dbReference type="Google" id="ProtNLM"/>
    </source>
</evidence>
<evidence type="ECO:0000313" key="3">
    <source>
        <dbReference type="EMBL" id="KZT10551.1"/>
    </source>
</evidence>
<reference evidence="3 4" key="1">
    <citation type="journal article" date="2016" name="Mol. Biol. Evol.">
        <title>Comparative Genomics of Early-Diverging Mushroom-Forming Fungi Provides Insights into the Origins of Lignocellulose Decay Capabilities.</title>
        <authorList>
            <person name="Nagy L.G."/>
            <person name="Riley R."/>
            <person name="Tritt A."/>
            <person name="Adam C."/>
            <person name="Daum C."/>
            <person name="Floudas D."/>
            <person name="Sun H."/>
            <person name="Yadav J.S."/>
            <person name="Pangilinan J."/>
            <person name="Larsson K.H."/>
            <person name="Matsuura K."/>
            <person name="Barry K."/>
            <person name="Labutti K."/>
            <person name="Kuo R."/>
            <person name="Ohm R.A."/>
            <person name="Bhattacharya S.S."/>
            <person name="Shirouzu T."/>
            <person name="Yoshinaga Y."/>
            <person name="Martin F.M."/>
            <person name="Grigoriev I.V."/>
            <person name="Hibbett D.S."/>
        </authorList>
    </citation>
    <scope>NUCLEOTIDE SEQUENCE [LARGE SCALE GENOMIC DNA]</scope>
    <source>
        <strain evidence="3 4">93-53</strain>
    </source>
</reference>
<organism evidence="3 4">
    <name type="scientific">Laetiporus sulphureus 93-53</name>
    <dbReference type="NCBI Taxonomy" id="1314785"/>
    <lineage>
        <taxon>Eukaryota</taxon>
        <taxon>Fungi</taxon>
        <taxon>Dikarya</taxon>
        <taxon>Basidiomycota</taxon>
        <taxon>Agaricomycotina</taxon>
        <taxon>Agaricomycetes</taxon>
        <taxon>Polyporales</taxon>
        <taxon>Laetiporus</taxon>
    </lineage>
</organism>
<keyword evidence="1" id="KW-0547">Nucleotide-binding</keyword>
<evidence type="ECO:0000313" key="4">
    <source>
        <dbReference type="Proteomes" id="UP000076871"/>
    </source>
</evidence>
<feature type="binding site" evidence="1">
    <location>
        <position position="203"/>
    </location>
    <ligand>
        <name>ATP</name>
        <dbReference type="ChEBI" id="CHEBI:30616"/>
    </ligand>
</feature>
<protein>
    <recommendedName>
        <fullName evidence="5">Protein kinase domain-containing protein</fullName>
    </recommendedName>
</protein>
<dbReference type="InParanoid" id="A0A165GMD1"/>
<dbReference type="PROSITE" id="PS00107">
    <property type="entry name" value="PROTEIN_KINASE_ATP"/>
    <property type="match status" value="1"/>
</dbReference>
<keyword evidence="4" id="KW-1185">Reference proteome</keyword>
<evidence type="ECO:0000256" key="1">
    <source>
        <dbReference type="PROSITE-ProRule" id="PRU10141"/>
    </source>
</evidence>
<dbReference type="EMBL" id="KV427609">
    <property type="protein sequence ID" value="KZT10551.1"/>
    <property type="molecule type" value="Genomic_DNA"/>
</dbReference>
<proteinExistence type="predicted"/>
<accession>A0A165GMD1</accession>
<feature type="region of interest" description="Disordered" evidence="2">
    <location>
        <begin position="44"/>
        <end position="74"/>
    </location>
</feature>
<dbReference type="GeneID" id="63822552"/>
<dbReference type="Proteomes" id="UP000076871">
    <property type="component" value="Unassembled WGS sequence"/>
</dbReference>
<keyword evidence="1" id="KW-0067">ATP-binding</keyword>
<dbReference type="GO" id="GO:0005524">
    <property type="term" value="F:ATP binding"/>
    <property type="evidence" value="ECO:0007669"/>
    <property type="project" value="UniProtKB-UniRule"/>
</dbReference>
<dbReference type="STRING" id="1314785.A0A165GMD1"/>
<dbReference type="OrthoDB" id="5327923at2759"/>
<feature type="compositionally biased region" description="Basic and acidic residues" evidence="2">
    <location>
        <begin position="44"/>
        <end position="65"/>
    </location>
</feature>
<sequence>MMPEFQENYDVQPADVLEKEEKDPHVIPPYSVLIFLDKHDGNSEAGNDDRILDGKESQCDEDKTQETVASKGPVNDLPKLEEFIPQEYFPEILFVHDPDDLTLYSEGSFPKSARSDDTIPVRYKCIYPTEGSLIFENKDEKPPEEIGDIDSLKENATRTAHLHLSAQSNIGQGNHSLVYRTALSLPPPLRARGPTGQVTVAAKLMKSCDRDCRRMLEREAWIYDQFPRHLMEDWSGYNYLPGFRCPTPVDAVVPKFYAYYVPEDEKLYPQRSAILLLEECGVPIEPEEMYIPERIQCNSQFLRLHWAGFLQNSVAARNILVQPGPLALPPRYRSLSYPRFRIIDFGRGEERLDWFDKRTRRSSTTADDDGAERERLWERWEKKEDDEQRLVKKTLKMDLSCYSKKT</sequence>
<dbReference type="RefSeq" id="XP_040768291.1">
    <property type="nucleotide sequence ID" value="XM_040905522.1"/>
</dbReference>